<evidence type="ECO:0000313" key="7">
    <source>
        <dbReference type="EMBL" id="GAA3200851.1"/>
    </source>
</evidence>
<dbReference type="Proteomes" id="UP001501237">
    <property type="component" value="Unassembled WGS sequence"/>
</dbReference>
<dbReference type="EC" id="2.1.1.144" evidence="5"/>
<dbReference type="InterPro" id="IPR041698">
    <property type="entry name" value="Methyltransf_25"/>
</dbReference>
<dbReference type="HAMAP" id="MF_00560">
    <property type="entry name" value="Tran_acon_Me_trans"/>
    <property type="match status" value="1"/>
</dbReference>
<comment type="catalytic activity">
    <reaction evidence="5">
        <text>trans-aconitate + S-adenosyl-L-methionine = (E)-3-(methoxycarbonyl)pent-2-enedioate + S-adenosyl-L-homocysteine</text>
        <dbReference type="Rhea" id="RHEA:14969"/>
        <dbReference type="ChEBI" id="CHEBI:15708"/>
        <dbReference type="ChEBI" id="CHEBI:57470"/>
        <dbReference type="ChEBI" id="CHEBI:57856"/>
        <dbReference type="ChEBI" id="CHEBI:59789"/>
        <dbReference type="EC" id="2.1.1.144"/>
    </reaction>
</comment>
<protein>
    <recommendedName>
        <fullName evidence="5">Trans-aconitate 2-methyltransferase</fullName>
        <ecNumber evidence="5">2.1.1.144</ecNumber>
    </recommendedName>
</protein>
<keyword evidence="4 5" id="KW-0949">S-adenosyl-L-methionine</keyword>
<dbReference type="InterPro" id="IPR029063">
    <property type="entry name" value="SAM-dependent_MTases_sf"/>
</dbReference>
<evidence type="ECO:0000256" key="4">
    <source>
        <dbReference type="ARBA" id="ARBA00022691"/>
    </source>
</evidence>
<dbReference type="InterPro" id="IPR023506">
    <property type="entry name" value="Trans-aconitate_MeTrfase"/>
</dbReference>
<accession>A0ABP6Q3H1</accession>
<keyword evidence="2 5" id="KW-0489">Methyltransferase</keyword>
<dbReference type="RefSeq" id="WP_344823436.1">
    <property type="nucleotide sequence ID" value="NZ_BAAAUV010000003.1"/>
</dbReference>
<keyword evidence="8" id="KW-1185">Reference proteome</keyword>
<evidence type="ECO:0000259" key="6">
    <source>
        <dbReference type="Pfam" id="PF13649"/>
    </source>
</evidence>
<dbReference type="PANTHER" id="PTHR43861">
    <property type="entry name" value="TRANS-ACONITATE 2-METHYLTRANSFERASE-RELATED"/>
    <property type="match status" value="1"/>
</dbReference>
<keyword evidence="3 5" id="KW-0808">Transferase</keyword>
<evidence type="ECO:0000256" key="3">
    <source>
        <dbReference type="ARBA" id="ARBA00022679"/>
    </source>
</evidence>
<dbReference type="CDD" id="cd02440">
    <property type="entry name" value="AdoMet_MTases"/>
    <property type="match status" value="1"/>
</dbReference>
<dbReference type="InterPro" id="IPR023149">
    <property type="entry name" value="Trans_acon_MeTrfase_C"/>
</dbReference>
<name>A0ABP6Q3H1_9ACTN</name>
<evidence type="ECO:0000256" key="1">
    <source>
        <dbReference type="ARBA" id="ARBA00022490"/>
    </source>
</evidence>
<evidence type="ECO:0000256" key="2">
    <source>
        <dbReference type="ARBA" id="ARBA00022603"/>
    </source>
</evidence>
<sequence>MSRDTWDPAQYAVYSDERSRAFFELTARMRPPAPRRVVDLGCGSGELTATLADRWPGAEVLGLDSSASMIGKARGHERPGLGFAVGDLATWRPEAPVDVIVSNAAFQWVPGHVELLPVWVRSLAPGGVLAFQVPGNFDAPSHTLLREMSAKHGVGDVLRWRPVLDPAEYLDLLAGLGCRVDAWETTYLQVLPGKNAVLEWVKGTALRPVLAALDDPAAFLSDYSAALDDAYPPGPNGTVFPFRRIFVVATNP</sequence>
<feature type="domain" description="Methyltransferase" evidence="6">
    <location>
        <begin position="37"/>
        <end position="127"/>
    </location>
</feature>
<evidence type="ECO:0000313" key="8">
    <source>
        <dbReference type="Proteomes" id="UP001501237"/>
    </source>
</evidence>
<dbReference type="Pfam" id="PF13649">
    <property type="entry name" value="Methyltransf_25"/>
    <property type="match status" value="1"/>
</dbReference>
<dbReference type="EMBL" id="BAAAUV010000003">
    <property type="protein sequence ID" value="GAA3200851.1"/>
    <property type="molecule type" value="Genomic_DNA"/>
</dbReference>
<evidence type="ECO:0000256" key="5">
    <source>
        <dbReference type="HAMAP-Rule" id="MF_00560"/>
    </source>
</evidence>
<comment type="function">
    <text evidence="5">Catalyzes the S-adenosylmethionine monomethyl esterification of trans-aconitate.</text>
</comment>
<comment type="caution">
    <text evidence="7">The sequence shown here is derived from an EMBL/GenBank/DDBJ whole genome shotgun (WGS) entry which is preliminary data.</text>
</comment>
<reference evidence="8" key="1">
    <citation type="journal article" date="2019" name="Int. J. Syst. Evol. Microbiol.">
        <title>The Global Catalogue of Microorganisms (GCM) 10K type strain sequencing project: providing services to taxonomists for standard genome sequencing and annotation.</title>
        <authorList>
            <consortium name="The Broad Institute Genomics Platform"/>
            <consortium name="The Broad Institute Genome Sequencing Center for Infectious Disease"/>
            <person name="Wu L."/>
            <person name="Ma J."/>
        </authorList>
    </citation>
    <scope>NUCLEOTIDE SEQUENCE [LARGE SCALE GENOMIC DNA]</scope>
    <source>
        <strain evidence="8">JCM 9377</strain>
    </source>
</reference>
<dbReference type="Gene3D" id="1.10.150.290">
    <property type="entry name" value="S-adenosyl-L-methionine-dependent methyltransferases"/>
    <property type="match status" value="1"/>
</dbReference>
<dbReference type="SUPFAM" id="SSF53335">
    <property type="entry name" value="S-adenosyl-L-methionine-dependent methyltransferases"/>
    <property type="match status" value="1"/>
</dbReference>
<comment type="similarity">
    <text evidence="5">Belongs to the methyltransferase superfamily. Tam family.</text>
</comment>
<comment type="subcellular location">
    <subcellularLocation>
        <location evidence="5">Cytoplasm</location>
    </subcellularLocation>
</comment>
<dbReference type="PANTHER" id="PTHR43861:SF1">
    <property type="entry name" value="TRANS-ACONITATE 2-METHYLTRANSFERASE"/>
    <property type="match status" value="1"/>
</dbReference>
<proteinExistence type="inferred from homology"/>
<dbReference type="Gene3D" id="3.40.50.150">
    <property type="entry name" value="Vaccinia Virus protein VP39"/>
    <property type="match status" value="1"/>
</dbReference>
<organism evidence="7 8">
    <name type="scientific">Actinocorallia longicatena</name>
    <dbReference type="NCBI Taxonomy" id="111803"/>
    <lineage>
        <taxon>Bacteria</taxon>
        <taxon>Bacillati</taxon>
        <taxon>Actinomycetota</taxon>
        <taxon>Actinomycetes</taxon>
        <taxon>Streptosporangiales</taxon>
        <taxon>Thermomonosporaceae</taxon>
        <taxon>Actinocorallia</taxon>
    </lineage>
</organism>
<keyword evidence="1 5" id="KW-0963">Cytoplasm</keyword>
<dbReference type="NCBIfam" id="NF010703">
    <property type="entry name" value="PRK14103.1"/>
    <property type="match status" value="1"/>
</dbReference>
<gene>
    <name evidence="5" type="primary">tam</name>
    <name evidence="7" type="ORF">GCM10010468_13780</name>
</gene>